<feature type="domain" description="SH3b" evidence="3">
    <location>
        <begin position="32"/>
        <end position="83"/>
    </location>
</feature>
<keyword evidence="2" id="KW-0732">Signal</keyword>
<feature type="signal peptide" evidence="2">
    <location>
        <begin position="1"/>
        <end position="23"/>
    </location>
</feature>
<dbReference type="InterPro" id="IPR003646">
    <property type="entry name" value="SH3-like_bac-type"/>
</dbReference>
<reference evidence="4 5" key="1">
    <citation type="submission" date="2021-03" db="EMBL/GenBank/DDBJ databases">
        <title>The complete genome sequence of Acetobacter sacchari TBRC 11175.</title>
        <authorList>
            <person name="Charoenyingcharoen P."/>
            <person name="Yukphan P."/>
        </authorList>
    </citation>
    <scope>NUCLEOTIDE SEQUENCE [LARGE SCALE GENOMIC DNA]</scope>
    <source>
        <strain evidence="4 5">TBRC 11175</strain>
    </source>
</reference>
<gene>
    <name evidence="4" type="ORF">J2D73_01410</name>
</gene>
<name>A0ABS3LRB1_9PROT</name>
<protein>
    <submittedName>
        <fullName evidence="4">Peptide-binding protein</fullName>
    </submittedName>
</protein>
<evidence type="ECO:0000313" key="5">
    <source>
        <dbReference type="Proteomes" id="UP000664771"/>
    </source>
</evidence>
<comment type="caution">
    <text evidence="4">The sequence shown here is derived from an EMBL/GenBank/DDBJ whole genome shotgun (WGS) entry which is preliminary data.</text>
</comment>
<dbReference type="Gene3D" id="2.30.30.40">
    <property type="entry name" value="SH3 Domains"/>
    <property type="match status" value="1"/>
</dbReference>
<feature type="region of interest" description="Disordered" evidence="1">
    <location>
        <begin position="134"/>
        <end position="219"/>
    </location>
</feature>
<accession>A0ABS3LRB1</accession>
<evidence type="ECO:0000256" key="2">
    <source>
        <dbReference type="SAM" id="SignalP"/>
    </source>
</evidence>
<organism evidence="4 5">
    <name type="scientific">Acetobacter sacchari</name>
    <dbReference type="NCBI Taxonomy" id="2661687"/>
    <lineage>
        <taxon>Bacteria</taxon>
        <taxon>Pseudomonadati</taxon>
        <taxon>Pseudomonadota</taxon>
        <taxon>Alphaproteobacteria</taxon>
        <taxon>Acetobacterales</taxon>
        <taxon>Acetobacteraceae</taxon>
        <taxon>Acetobacter</taxon>
    </lineage>
</organism>
<dbReference type="Proteomes" id="UP000664771">
    <property type="component" value="Unassembled WGS sequence"/>
</dbReference>
<evidence type="ECO:0000313" key="4">
    <source>
        <dbReference type="EMBL" id="MBO1358457.1"/>
    </source>
</evidence>
<dbReference type="EMBL" id="JAFVMF010000001">
    <property type="protein sequence ID" value="MBO1358457.1"/>
    <property type="molecule type" value="Genomic_DNA"/>
</dbReference>
<keyword evidence="5" id="KW-1185">Reference proteome</keyword>
<dbReference type="Pfam" id="PF08239">
    <property type="entry name" value="SH3_3"/>
    <property type="match status" value="1"/>
</dbReference>
<sequence length="219" mass="22348">MRLVALSATLLATLPAAINAAHAQTPAFIPDGSYLYSGPDPSYPLVGSLQPGTQVATFGCLSGWGWCDVAVGPLRGWVPGQNIQLPYQGGMGSPMTYGAMMGLPLISFAFGSYWNNHYRSQPWFSDRDRWGGGGWDNRGGQGSGRGNMGGMGGMGGMGQHSEFRSGYQQGGGMGPGSRGGDQGRPQGGNDRGEQGGRGPGQGGDRQGGGGQGPGGHGPG</sequence>
<feature type="chain" id="PRO_5047132632" evidence="2">
    <location>
        <begin position="24"/>
        <end position="219"/>
    </location>
</feature>
<evidence type="ECO:0000256" key="1">
    <source>
        <dbReference type="SAM" id="MobiDB-lite"/>
    </source>
</evidence>
<feature type="compositionally biased region" description="Gly residues" evidence="1">
    <location>
        <begin position="168"/>
        <end position="186"/>
    </location>
</feature>
<evidence type="ECO:0000259" key="3">
    <source>
        <dbReference type="Pfam" id="PF08239"/>
    </source>
</evidence>
<proteinExistence type="predicted"/>
<feature type="compositionally biased region" description="Gly residues" evidence="1">
    <location>
        <begin position="195"/>
        <end position="219"/>
    </location>
</feature>
<feature type="compositionally biased region" description="Gly residues" evidence="1">
    <location>
        <begin position="134"/>
        <end position="158"/>
    </location>
</feature>